<dbReference type="Pfam" id="PF03279">
    <property type="entry name" value="Lip_A_acyltrans"/>
    <property type="match status" value="1"/>
</dbReference>
<dbReference type="PANTHER" id="PTHR30606">
    <property type="entry name" value="LIPID A BIOSYNTHESIS LAUROYL ACYLTRANSFERASE"/>
    <property type="match status" value="1"/>
</dbReference>
<protein>
    <submittedName>
        <fullName evidence="7">Lipid A biosynthesis lauroyl acyltransferase</fullName>
        <ecNumber evidence="7">2.3.1.-</ecNumber>
    </submittedName>
</protein>
<proteinExistence type="predicted"/>
<keyword evidence="3" id="KW-0997">Cell inner membrane</keyword>
<evidence type="ECO:0000256" key="6">
    <source>
        <dbReference type="ARBA" id="ARBA00023315"/>
    </source>
</evidence>
<keyword evidence="2" id="KW-1003">Cell membrane</keyword>
<dbReference type="Proteomes" id="UP000254193">
    <property type="component" value="Unassembled WGS sequence"/>
</dbReference>
<keyword evidence="8" id="KW-1185">Reference proteome</keyword>
<keyword evidence="6 7" id="KW-0012">Acyltransferase</keyword>
<dbReference type="GO" id="GO:0005886">
    <property type="term" value="C:plasma membrane"/>
    <property type="evidence" value="ECO:0007669"/>
    <property type="project" value="UniProtKB-SubCell"/>
</dbReference>
<dbReference type="EC" id="2.3.1.-" evidence="7"/>
<name>A0A378VMZ6_NEILA</name>
<organism evidence="7 8">
    <name type="scientific">Neisseria lactamica</name>
    <dbReference type="NCBI Taxonomy" id="486"/>
    <lineage>
        <taxon>Bacteria</taxon>
        <taxon>Pseudomonadati</taxon>
        <taxon>Pseudomonadota</taxon>
        <taxon>Betaproteobacteria</taxon>
        <taxon>Neisseriales</taxon>
        <taxon>Neisseriaceae</taxon>
        <taxon>Neisseria</taxon>
    </lineage>
</organism>
<keyword evidence="4 7" id="KW-0808">Transferase</keyword>
<comment type="subcellular location">
    <subcellularLocation>
        <location evidence="1">Cell inner membrane</location>
    </subcellularLocation>
</comment>
<dbReference type="InterPro" id="IPR004960">
    <property type="entry name" value="LipA_acyltrans"/>
</dbReference>
<evidence type="ECO:0000256" key="5">
    <source>
        <dbReference type="ARBA" id="ARBA00023136"/>
    </source>
</evidence>
<evidence type="ECO:0000256" key="4">
    <source>
        <dbReference type="ARBA" id="ARBA00022679"/>
    </source>
</evidence>
<dbReference type="GO" id="GO:0016746">
    <property type="term" value="F:acyltransferase activity"/>
    <property type="evidence" value="ECO:0007669"/>
    <property type="project" value="UniProtKB-KW"/>
</dbReference>
<dbReference type="NCBIfam" id="NF006432">
    <property type="entry name" value="PRK08706.1"/>
    <property type="match status" value="1"/>
</dbReference>
<evidence type="ECO:0000256" key="1">
    <source>
        <dbReference type="ARBA" id="ARBA00004533"/>
    </source>
</evidence>
<evidence type="ECO:0000313" key="7">
    <source>
        <dbReference type="EMBL" id="SUA17622.1"/>
    </source>
</evidence>
<evidence type="ECO:0000256" key="2">
    <source>
        <dbReference type="ARBA" id="ARBA00022475"/>
    </source>
</evidence>
<keyword evidence="5" id="KW-0472">Membrane</keyword>
<dbReference type="GO" id="GO:0009247">
    <property type="term" value="P:glycolipid biosynthetic process"/>
    <property type="evidence" value="ECO:0007669"/>
    <property type="project" value="UniProtKB-ARBA"/>
</dbReference>
<accession>A0A378VMZ6</accession>
<evidence type="ECO:0000313" key="8">
    <source>
        <dbReference type="Proteomes" id="UP000254193"/>
    </source>
</evidence>
<gene>
    <name evidence="7" type="primary">htrB_2</name>
    <name evidence="7" type="ORF">NCTC10616_01304</name>
</gene>
<dbReference type="AlphaFoldDB" id="A0A378VMZ6"/>
<dbReference type="PIRSF" id="PIRSF026649">
    <property type="entry name" value="MsbB"/>
    <property type="match status" value="1"/>
</dbReference>
<dbReference type="EMBL" id="UGRO01000002">
    <property type="protein sequence ID" value="SUA17622.1"/>
    <property type="molecule type" value="Genomic_DNA"/>
</dbReference>
<dbReference type="PANTHER" id="PTHR30606:SF9">
    <property type="entry name" value="LIPID A BIOSYNTHESIS LAUROYLTRANSFERASE"/>
    <property type="match status" value="1"/>
</dbReference>
<dbReference type="CDD" id="cd07984">
    <property type="entry name" value="LPLAT_LABLAT-like"/>
    <property type="match status" value="1"/>
</dbReference>
<reference evidence="7 8" key="1">
    <citation type="submission" date="2018-06" db="EMBL/GenBank/DDBJ databases">
        <authorList>
            <consortium name="Pathogen Informatics"/>
            <person name="Doyle S."/>
        </authorList>
    </citation>
    <scope>NUCLEOTIDE SEQUENCE [LARGE SCALE GENOMIC DNA]</scope>
    <source>
        <strain evidence="7 8">NCTC10616</strain>
    </source>
</reference>
<evidence type="ECO:0000256" key="3">
    <source>
        <dbReference type="ARBA" id="ARBA00022519"/>
    </source>
</evidence>
<sequence length="300" mass="35131">MCIEMKFIFFVLYVLQFLPFALLHKLADLTGLLAYLLVKPRRRIGEINLAKCFPEWDGKKRETVLKQHFKHMAKLMLEYGLYWYAPAKRLKSLVRYRNKHYLDDALAAGEKVIILYPHFTAFEMAVYALNQDVPLISMYSHQKNKILDEQILKGRNRYHNVFLIGRTEGLRALVKQFRKSSAPFLYLPDQDFGRNDSVFVDFFGIRTATITGLSRIAALANAKVIPAIPVREADNTVTLQFYPAWKSFPGEDAQADAQRMNRFIEERVREHPEQYFWLHKRFKTRPEGSSDFYGLHEVTK</sequence>